<feature type="compositionally biased region" description="Basic and acidic residues" evidence="1">
    <location>
        <begin position="316"/>
        <end position="329"/>
    </location>
</feature>
<proteinExistence type="predicted"/>
<comment type="caution">
    <text evidence="2">The sequence shown here is derived from an EMBL/GenBank/DDBJ whole genome shotgun (WGS) entry which is preliminary data.</text>
</comment>
<reference evidence="2 3" key="1">
    <citation type="journal article" date="2020" name="Phytopathology">
        <title>Genome Sequence Resources of Colletotrichum truncatum, C. plurivorum, C. musicola, and C. sojae: Four Species Pathogenic to Soybean (Glycine max).</title>
        <authorList>
            <person name="Rogerio F."/>
            <person name="Boufleur T.R."/>
            <person name="Ciampi-Guillardi M."/>
            <person name="Sukno S.A."/>
            <person name="Thon M.R."/>
            <person name="Massola Junior N.S."/>
            <person name="Baroncelli R."/>
        </authorList>
    </citation>
    <scope>NUCLEOTIDE SEQUENCE [LARGE SCALE GENOMIC DNA]</scope>
    <source>
        <strain evidence="2 3">LFN0009</strain>
    </source>
</reference>
<organism evidence="2 3">
    <name type="scientific">Colletotrichum sojae</name>
    <dbReference type="NCBI Taxonomy" id="2175907"/>
    <lineage>
        <taxon>Eukaryota</taxon>
        <taxon>Fungi</taxon>
        <taxon>Dikarya</taxon>
        <taxon>Ascomycota</taxon>
        <taxon>Pezizomycotina</taxon>
        <taxon>Sordariomycetes</taxon>
        <taxon>Hypocreomycetidae</taxon>
        <taxon>Glomerellales</taxon>
        <taxon>Glomerellaceae</taxon>
        <taxon>Colletotrichum</taxon>
        <taxon>Colletotrichum orchidearum species complex</taxon>
    </lineage>
</organism>
<feature type="region of interest" description="Disordered" evidence="1">
    <location>
        <begin position="288"/>
        <end position="329"/>
    </location>
</feature>
<evidence type="ECO:0000313" key="3">
    <source>
        <dbReference type="Proteomes" id="UP000652219"/>
    </source>
</evidence>
<dbReference type="EMBL" id="WIGN01000374">
    <property type="protein sequence ID" value="KAF6796355.1"/>
    <property type="molecule type" value="Genomic_DNA"/>
</dbReference>
<sequence>MPPPAKSKEAAAPRKNKQEGPFKFVTLSHPKDSAAWKREVRSHAARNPFARRRRVVAYQAQAEDEDATSPQSGTLVASRRGSPVRTQGDPITLLDANNVDPFGSFCQPLTSFERLLIDHFQDANVLFNVTRIDGLEFKISPSKQQVFWRSLADHWLHASLTDIGMLASVLLFSCRHIIMEKPNEPNLAFYHHQAEFYRSVCMEQLANSLEKDQNDRVIRDDTITKTMVLASDSNLLGLKDAGLHHLKATADLIQLRDLYSDDHRPHRDSSLNRLMILFSPTGSRKDNLGGVYLGNSSHSDQTPPASARSPRSFRNPPKELVLRVGRGDG</sequence>
<feature type="region of interest" description="Disordered" evidence="1">
    <location>
        <begin position="60"/>
        <end position="86"/>
    </location>
</feature>
<dbReference type="Proteomes" id="UP000652219">
    <property type="component" value="Unassembled WGS sequence"/>
</dbReference>
<feature type="compositionally biased region" description="Basic and acidic residues" evidence="1">
    <location>
        <begin position="1"/>
        <end position="20"/>
    </location>
</feature>
<name>A0A8H6ISS8_9PEZI</name>
<dbReference type="PANTHER" id="PTHR37540">
    <property type="entry name" value="TRANSCRIPTION FACTOR (ACR-2), PUTATIVE-RELATED-RELATED"/>
    <property type="match status" value="1"/>
</dbReference>
<protein>
    <submittedName>
        <fullName evidence="2">Uncharacterized protein</fullName>
    </submittedName>
</protein>
<accession>A0A8H6ISS8</accession>
<gene>
    <name evidence="2" type="ORF">CSOJ01_13239</name>
</gene>
<dbReference type="PANTHER" id="PTHR37540:SF10">
    <property type="entry name" value="SIGMA-70 REGION 2 FAMILY PROTEIN"/>
    <property type="match status" value="1"/>
</dbReference>
<feature type="compositionally biased region" description="Polar residues" evidence="1">
    <location>
        <begin position="294"/>
        <end position="304"/>
    </location>
</feature>
<evidence type="ECO:0000256" key="1">
    <source>
        <dbReference type="SAM" id="MobiDB-lite"/>
    </source>
</evidence>
<evidence type="ECO:0000313" key="2">
    <source>
        <dbReference type="EMBL" id="KAF6796355.1"/>
    </source>
</evidence>
<keyword evidence="3" id="KW-1185">Reference proteome</keyword>
<feature type="region of interest" description="Disordered" evidence="1">
    <location>
        <begin position="1"/>
        <end position="28"/>
    </location>
</feature>
<dbReference type="AlphaFoldDB" id="A0A8H6ISS8"/>